<accession>A0A0A2E8E6</accession>
<gene>
    <name evidence="1" type="ORF">HQ47_06395</name>
</gene>
<protein>
    <submittedName>
        <fullName evidence="1">Uncharacterized protein</fullName>
    </submittedName>
</protein>
<reference evidence="1 2" key="1">
    <citation type="submission" date="2014-09" db="EMBL/GenBank/DDBJ databases">
        <title>Draft Genome Sequence of Porphyromonas macacae COT-192_OH2859.</title>
        <authorList>
            <person name="Wallis C."/>
            <person name="Deusch O."/>
            <person name="O'Flynn C."/>
            <person name="Davis I."/>
            <person name="Horsfall A."/>
            <person name="Kirkwood N."/>
            <person name="Harris S."/>
            <person name="Eisen J.A."/>
            <person name="Coil D.A."/>
            <person name="Darling A.E."/>
            <person name="Jospin G."/>
            <person name="Alexiev A."/>
        </authorList>
    </citation>
    <scope>NUCLEOTIDE SEQUENCE [LARGE SCALE GENOMIC DNA]</scope>
    <source>
        <strain evidence="2">COT-192 OH2859</strain>
    </source>
</reference>
<name>A0A0A2E8E6_9PORP</name>
<proteinExistence type="predicted"/>
<keyword evidence="2" id="KW-1185">Reference proteome</keyword>
<dbReference type="STRING" id="28115.HQ47_06395"/>
<evidence type="ECO:0000313" key="1">
    <source>
        <dbReference type="EMBL" id="KGN73867.1"/>
    </source>
</evidence>
<dbReference type="EMBL" id="JRFA01000017">
    <property type="protein sequence ID" value="KGN73867.1"/>
    <property type="molecule type" value="Genomic_DNA"/>
</dbReference>
<dbReference type="Proteomes" id="UP000030103">
    <property type="component" value="Unassembled WGS sequence"/>
</dbReference>
<organism evidence="1 2">
    <name type="scientific">Porphyromonas macacae</name>
    <dbReference type="NCBI Taxonomy" id="28115"/>
    <lineage>
        <taxon>Bacteria</taxon>
        <taxon>Pseudomonadati</taxon>
        <taxon>Bacteroidota</taxon>
        <taxon>Bacteroidia</taxon>
        <taxon>Bacteroidales</taxon>
        <taxon>Porphyromonadaceae</taxon>
        <taxon>Porphyromonas</taxon>
    </lineage>
</organism>
<comment type="caution">
    <text evidence="1">The sequence shown here is derived from an EMBL/GenBank/DDBJ whole genome shotgun (WGS) entry which is preliminary data.</text>
</comment>
<dbReference type="AlphaFoldDB" id="A0A0A2E8E6"/>
<sequence>MQILLYFLCLIEKKSIEYQNLLSEIEGFKMYLGAAERKRLEIFNPPHVTPDVFEKFLPYTIVLNYSFFF</sequence>
<dbReference type="OrthoDB" id="9767603at2"/>
<evidence type="ECO:0000313" key="2">
    <source>
        <dbReference type="Proteomes" id="UP000030103"/>
    </source>
</evidence>